<name>A0A2L2SU71_9HYPO</name>
<dbReference type="Proteomes" id="UP000245910">
    <property type="component" value="Chromosome IIII"/>
</dbReference>
<accession>A0A2L2SU71</accession>
<sequence length="119" mass="13533">MYITLDPYCKIDDCGRTKYPGDADFARHLVSFVRPEIKNLQGKRVTRKHFDEIMAQQKSEDDGVVETSMGYLDYVTDGLPSGYGFNIMTPPVQSNAVTDLDIAASKYQIRESDDPQIRY</sequence>
<keyword evidence="2" id="KW-1185">Reference proteome</keyword>
<evidence type="ECO:0000313" key="1">
    <source>
        <dbReference type="EMBL" id="CEI42106.1"/>
    </source>
</evidence>
<proteinExistence type="predicted"/>
<organism evidence="1 2">
    <name type="scientific">Fusarium venenatum</name>
    <dbReference type="NCBI Taxonomy" id="56646"/>
    <lineage>
        <taxon>Eukaryota</taxon>
        <taxon>Fungi</taxon>
        <taxon>Dikarya</taxon>
        <taxon>Ascomycota</taxon>
        <taxon>Pezizomycotina</taxon>
        <taxon>Sordariomycetes</taxon>
        <taxon>Hypocreomycetidae</taxon>
        <taxon>Hypocreales</taxon>
        <taxon>Nectriaceae</taxon>
        <taxon>Fusarium</taxon>
    </lineage>
</organism>
<protein>
    <submittedName>
        <fullName evidence="1">Uncharacterized protein</fullName>
    </submittedName>
</protein>
<dbReference type="EMBL" id="LN649232">
    <property type="protein sequence ID" value="CEI42106.1"/>
    <property type="molecule type" value="Genomic_DNA"/>
</dbReference>
<evidence type="ECO:0000313" key="2">
    <source>
        <dbReference type="Proteomes" id="UP000245910"/>
    </source>
</evidence>
<dbReference type="AlphaFoldDB" id="A0A2L2SU71"/>
<reference evidence="2" key="1">
    <citation type="submission" date="2014-10" db="EMBL/GenBank/DDBJ databases">
        <authorList>
            <person name="King R."/>
        </authorList>
    </citation>
    <scope>NUCLEOTIDE SEQUENCE [LARGE SCALE GENOMIC DNA]</scope>
    <source>
        <strain evidence="2">A3/5</strain>
    </source>
</reference>